<keyword evidence="2" id="KW-1185">Reference proteome</keyword>
<dbReference type="RefSeq" id="WP_177671384.1">
    <property type="nucleotide sequence ID" value="NZ_JACRSY010000007.1"/>
</dbReference>
<evidence type="ECO:0000313" key="1">
    <source>
        <dbReference type="EMBL" id="MBC8579014.1"/>
    </source>
</evidence>
<comment type="caution">
    <text evidence="1">The sequence shown here is derived from an EMBL/GenBank/DDBJ whole genome shotgun (WGS) entry which is preliminary data.</text>
</comment>
<evidence type="ECO:0000313" key="2">
    <source>
        <dbReference type="Proteomes" id="UP000655830"/>
    </source>
</evidence>
<name>A0A926EGB1_9FIRM</name>
<reference evidence="1" key="1">
    <citation type="submission" date="2020-08" db="EMBL/GenBank/DDBJ databases">
        <title>Genome public.</title>
        <authorList>
            <person name="Liu C."/>
            <person name="Sun Q."/>
        </authorList>
    </citation>
    <scope>NUCLEOTIDE SEQUENCE</scope>
    <source>
        <strain evidence="1">NSJ-12</strain>
    </source>
</reference>
<organism evidence="1 2">
    <name type="scientific">Zhenhengia yiwuensis</name>
    <dbReference type="NCBI Taxonomy" id="2763666"/>
    <lineage>
        <taxon>Bacteria</taxon>
        <taxon>Bacillati</taxon>
        <taxon>Bacillota</taxon>
        <taxon>Clostridia</taxon>
        <taxon>Lachnospirales</taxon>
        <taxon>Lachnospiraceae</taxon>
        <taxon>Zhenhengia</taxon>
    </lineage>
</organism>
<protein>
    <submittedName>
        <fullName evidence="1">Uncharacterized protein</fullName>
    </submittedName>
</protein>
<proteinExistence type="predicted"/>
<accession>A0A926EGB1</accession>
<dbReference type="AlphaFoldDB" id="A0A926EGB1"/>
<dbReference type="Proteomes" id="UP000655830">
    <property type="component" value="Unassembled WGS sequence"/>
</dbReference>
<gene>
    <name evidence="1" type="ORF">H8718_05630</name>
</gene>
<sequence length="88" mass="10314">MEKVVSCIACGKVDKEHTLYNNELHDDERFQMLVTSDGQNPVLCFECYDELLEITARLYKLFNEDTEKMIQLLTRSDILHCLQNKLCL</sequence>
<dbReference type="EMBL" id="JACRSY010000007">
    <property type="protein sequence ID" value="MBC8579014.1"/>
    <property type="molecule type" value="Genomic_DNA"/>
</dbReference>